<sequence length="415" mass="44906">MVVRKILISCMLIVTVITIILGFATPFLAQNNSKPRAILVDFSINVDGGGLYFWNRVLSSAKDQVIILKINSYGGYLSVADKIVSDIIENNVECYSWVPPGGYTVSAAAMLSLACKCIFMGSGAVIGDAIPSPSDPKTVEYVASRFRALAEKMFNGSEAHIKIAEAMVREGKTLTTEEAINIGFAFRAETVTDLEKMLNLTIVRTVSPDTWDRFVSLISLPLISEVLLMAGILLIVVEILTTGFQGYAIAGILLIAFALYGMNIIPPNILTLILMLFGLILIAIEMHTPGFGAFGLSGIALLTIGIGYQIYATPPQLVTEPVYVVISGASALMAFVGFIAFKAVEVVRKKRIPLEQQLLASLGIAKTDIRETEPGVVYVLGEEWSAYSVKDVIPAGSKVKVVRIEGLKLYVEKLE</sequence>
<feature type="domain" description="NfeD-like C-terminal" evidence="6">
    <location>
        <begin position="358"/>
        <end position="413"/>
    </location>
</feature>
<feature type="transmembrane region" description="Helical" evidence="5">
    <location>
        <begin position="322"/>
        <end position="341"/>
    </location>
</feature>
<dbReference type="AlphaFoldDB" id="A0A7C4NPG0"/>
<dbReference type="EMBL" id="DTCK01000034">
    <property type="protein sequence ID" value="HGQ36009.1"/>
    <property type="molecule type" value="Genomic_DNA"/>
</dbReference>
<reference evidence="9" key="1">
    <citation type="journal article" date="2020" name="mSystems">
        <title>Genome- and Community-Level Interaction Insights into Carbon Utilization and Element Cycling Functions of Hydrothermarchaeota in Hydrothermal Sediment.</title>
        <authorList>
            <person name="Zhou Z."/>
            <person name="Liu Y."/>
            <person name="Xu W."/>
            <person name="Pan J."/>
            <person name="Luo Z.H."/>
            <person name="Li M."/>
        </authorList>
    </citation>
    <scope>NUCLEOTIDE SEQUENCE [LARGE SCALE GENOMIC DNA]</scope>
    <source>
        <strain evidence="9">SpSt-637</strain>
        <strain evidence="8">SpSt-667</strain>
    </source>
</reference>
<evidence type="ECO:0000313" key="8">
    <source>
        <dbReference type="EMBL" id="HGQ36009.1"/>
    </source>
</evidence>
<feature type="transmembrane region" description="Helical" evidence="5">
    <location>
        <begin position="226"/>
        <end position="259"/>
    </location>
</feature>
<feature type="transmembrane region" description="Helical" evidence="5">
    <location>
        <begin position="291"/>
        <end position="310"/>
    </location>
</feature>
<keyword evidence="3 5" id="KW-1133">Transmembrane helix</keyword>
<comment type="subcellular location">
    <subcellularLocation>
        <location evidence="1">Membrane</location>
        <topology evidence="1">Multi-pass membrane protein</topology>
    </subcellularLocation>
</comment>
<proteinExistence type="predicted"/>
<evidence type="ECO:0000259" key="6">
    <source>
        <dbReference type="Pfam" id="PF01957"/>
    </source>
</evidence>
<dbReference type="SUPFAM" id="SSF52096">
    <property type="entry name" value="ClpP/crotonase"/>
    <property type="match status" value="1"/>
</dbReference>
<organism evidence="9">
    <name type="scientific">Ignisphaera aggregans</name>
    <dbReference type="NCBI Taxonomy" id="334771"/>
    <lineage>
        <taxon>Archaea</taxon>
        <taxon>Thermoproteota</taxon>
        <taxon>Thermoprotei</taxon>
        <taxon>Desulfurococcales</taxon>
        <taxon>Desulfurococcaceae</taxon>
        <taxon>Ignisphaera</taxon>
    </lineage>
</organism>
<dbReference type="InterPro" id="IPR029045">
    <property type="entry name" value="ClpP/crotonase-like_dom_sf"/>
</dbReference>
<gene>
    <name evidence="9" type="ORF">ENU08_03505</name>
    <name evidence="8" type="ORF">ENU41_04955</name>
</gene>
<dbReference type="InterPro" id="IPR056739">
    <property type="entry name" value="NfeD_membrane"/>
</dbReference>
<dbReference type="InterPro" id="IPR052165">
    <property type="entry name" value="Membrane_assoc_protease"/>
</dbReference>
<evidence type="ECO:0000256" key="4">
    <source>
        <dbReference type="ARBA" id="ARBA00023136"/>
    </source>
</evidence>
<evidence type="ECO:0000256" key="3">
    <source>
        <dbReference type="ARBA" id="ARBA00022989"/>
    </source>
</evidence>
<dbReference type="GO" id="GO:0005886">
    <property type="term" value="C:plasma membrane"/>
    <property type="evidence" value="ECO:0007669"/>
    <property type="project" value="TreeGrafter"/>
</dbReference>
<dbReference type="Gene3D" id="3.90.226.10">
    <property type="entry name" value="2-enoyl-CoA Hydratase, Chain A, domain 1"/>
    <property type="match status" value="1"/>
</dbReference>
<evidence type="ECO:0000256" key="5">
    <source>
        <dbReference type="SAM" id="Phobius"/>
    </source>
</evidence>
<dbReference type="Pfam" id="PF24961">
    <property type="entry name" value="NfeD_membrane"/>
    <property type="match status" value="1"/>
</dbReference>
<dbReference type="Pfam" id="PF01957">
    <property type="entry name" value="NfeD"/>
    <property type="match status" value="1"/>
</dbReference>
<dbReference type="Gene3D" id="2.40.50.140">
    <property type="entry name" value="Nucleic acid-binding proteins"/>
    <property type="match status" value="1"/>
</dbReference>
<keyword evidence="4 5" id="KW-0472">Membrane</keyword>
<evidence type="ECO:0000256" key="1">
    <source>
        <dbReference type="ARBA" id="ARBA00004141"/>
    </source>
</evidence>
<dbReference type="SUPFAM" id="SSF141322">
    <property type="entry name" value="NfeD domain-like"/>
    <property type="match status" value="1"/>
</dbReference>
<name>A0A7C4NPG0_9CREN</name>
<protein>
    <submittedName>
        <fullName evidence="9">Uncharacterized protein</fullName>
    </submittedName>
</protein>
<evidence type="ECO:0000313" key="9">
    <source>
        <dbReference type="EMBL" id="HGQ64290.1"/>
    </source>
</evidence>
<dbReference type="InterPro" id="IPR012340">
    <property type="entry name" value="NA-bd_OB-fold"/>
</dbReference>
<feature type="transmembrane region" description="Helical" evidence="5">
    <location>
        <begin position="6"/>
        <end position="29"/>
    </location>
</feature>
<feature type="transmembrane region" description="Helical" evidence="5">
    <location>
        <begin position="265"/>
        <end position="284"/>
    </location>
</feature>
<dbReference type="PANTHER" id="PTHR33507">
    <property type="entry name" value="INNER MEMBRANE PROTEIN YBBJ"/>
    <property type="match status" value="1"/>
</dbReference>
<comment type="caution">
    <text evidence="9">The sequence shown here is derived from an EMBL/GenBank/DDBJ whole genome shotgun (WGS) entry which is preliminary data.</text>
</comment>
<dbReference type="InterPro" id="IPR002810">
    <property type="entry name" value="NfeD-like_C"/>
</dbReference>
<dbReference type="PANTHER" id="PTHR33507:SF3">
    <property type="entry name" value="INNER MEMBRANE PROTEIN YBBJ"/>
    <property type="match status" value="1"/>
</dbReference>
<accession>A0A7C4NPG0</accession>
<dbReference type="EMBL" id="DTBD01000025">
    <property type="protein sequence ID" value="HGQ64290.1"/>
    <property type="molecule type" value="Genomic_DNA"/>
</dbReference>
<feature type="domain" description="NfeD integral membrane" evidence="7">
    <location>
        <begin position="223"/>
        <end position="341"/>
    </location>
</feature>
<keyword evidence="2 5" id="KW-0812">Transmembrane</keyword>
<evidence type="ECO:0000259" key="7">
    <source>
        <dbReference type="Pfam" id="PF24961"/>
    </source>
</evidence>
<evidence type="ECO:0000256" key="2">
    <source>
        <dbReference type="ARBA" id="ARBA00022692"/>
    </source>
</evidence>